<keyword evidence="3" id="KW-1185">Reference proteome</keyword>
<dbReference type="InterPro" id="IPR003673">
    <property type="entry name" value="CoA-Trfase_fam_III"/>
</dbReference>
<dbReference type="AlphaFoldDB" id="A0A4Q7UXZ8"/>
<dbReference type="Gene3D" id="3.30.1540.10">
    <property type="entry name" value="formyl-coa transferase, domain 3"/>
    <property type="match status" value="1"/>
</dbReference>
<organism evidence="2 3">
    <name type="scientific">Pseudonocardia sediminis</name>
    <dbReference type="NCBI Taxonomy" id="1397368"/>
    <lineage>
        <taxon>Bacteria</taxon>
        <taxon>Bacillati</taxon>
        <taxon>Actinomycetota</taxon>
        <taxon>Actinomycetes</taxon>
        <taxon>Pseudonocardiales</taxon>
        <taxon>Pseudonocardiaceae</taxon>
        <taxon>Pseudonocardia</taxon>
    </lineage>
</organism>
<gene>
    <name evidence="2" type="ORF">EV383_3562</name>
</gene>
<evidence type="ECO:0000313" key="2">
    <source>
        <dbReference type="EMBL" id="RZT86665.1"/>
    </source>
</evidence>
<dbReference type="InterPro" id="IPR023606">
    <property type="entry name" value="CoA-Trfase_III_dom_1_sf"/>
</dbReference>
<dbReference type="Pfam" id="PF02515">
    <property type="entry name" value="CoA_transf_3"/>
    <property type="match status" value="1"/>
</dbReference>
<dbReference type="PANTHER" id="PTHR48207">
    <property type="entry name" value="SUCCINATE--HYDROXYMETHYLGLUTARATE COA-TRANSFERASE"/>
    <property type="match status" value="1"/>
</dbReference>
<dbReference type="Gene3D" id="3.40.50.10540">
    <property type="entry name" value="Crotonobetainyl-coa:carnitine coa-transferase, domain 1"/>
    <property type="match status" value="1"/>
</dbReference>
<dbReference type="InterPro" id="IPR044855">
    <property type="entry name" value="CoA-Trfase_III_dom3_sf"/>
</dbReference>
<dbReference type="SUPFAM" id="SSF89796">
    <property type="entry name" value="CoA-transferase family III (CaiB/BaiF)"/>
    <property type="match status" value="1"/>
</dbReference>
<reference evidence="2 3" key="1">
    <citation type="submission" date="2019-02" db="EMBL/GenBank/DDBJ databases">
        <title>Sequencing the genomes of 1000 actinobacteria strains.</title>
        <authorList>
            <person name="Klenk H.-P."/>
        </authorList>
    </citation>
    <scope>NUCLEOTIDE SEQUENCE [LARGE SCALE GENOMIC DNA]</scope>
    <source>
        <strain evidence="2 3">DSM 45779</strain>
    </source>
</reference>
<dbReference type="RefSeq" id="WP_207223567.1">
    <property type="nucleotide sequence ID" value="NZ_SHKL01000001.1"/>
</dbReference>
<dbReference type="InterPro" id="IPR050483">
    <property type="entry name" value="CoA-transferase_III_domain"/>
</dbReference>
<accession>A0A4Q7UXZ8</accession>
<dbReference type="PANTHER" id="PTHR48207:SF3">
    <property type="entry name" value="SUCCINATE--HYDROXYMETHYLGLUTARATE COA-TRANSFERASE"/>
    <property type="match status" value="1"/>
</dbReference>
<keyword evidence="1 2" id="KW-0808">Transferase</keyword>
<proteinExistence type="predicted"/>
<protein>
    <submittedName>
        <fullName evidence="2">Crotonobetainyl-CoA:carnitine CoA-transferase CaiB-like acyl-CoA transferase</fullName>
    </submittedName>
</protein>
<name>A0A4Q7UXZ8_PSEST</name>
<dbReference type="Proteomes" id="UP000291591">
    <property type="component" value="Unassembled WGS sequence"/>
</dbReference>
<comment type="caution">
    <text evidence="2">The sequence shown here is derived from an EMBL/GenBank/DDBJ whole genome shotgun (WGS) entry which is preliminary data.</text>
</comment>
<dbReference type="GO" id="GO:0008410">
    <property type="term" value="F:CoA-transferase activity"/>
    <property type="evidence" value="ECO:0007669"/>
    <property type="project" value="TreeGrafter"/>
</dbReference>
<evidence type="ECO:0000256" key="1">
    <source>
        <dbReference type="ARBA" id="ARBA00022679"/>
    </source>
</evidence>
<dbReference type="EMBL" id="SHKL01000001">
    <property type="protein sequence ID" value="RZT86665.1"/>
    <property type="molecule type" value="Genomic_DNA"/>
</dbReference>
<evidence type="ECO:0000313" key="3">
    <source>
        <dbReference type="Proteomes" id="UP000291591"/>
    </source>
</evidence>
<sequence length="379" mass="40381">MHEGTTYAGLRVLDFSAVIAGPMATMILADLGADVVKVERLGGEDGRRLPPFRDGVSTVFSAFNRNKRSIALDLTTDEGRETALRLVDGADVLVEGFRPGKLDRLGLSWETVSARNPRLVYCSVSAWGSGPLGHDLPGYDPVLQAFCGIMDATGHPGGPSARVPASLIDITTGMWAATAIMAALARREETGRGDRVETALVDAGFQLMCHQVMNTLATGRPPAKTGAVTPMAAPYETFATRDGEIMVAAGNEGIFARMCAALGVPGLPADVRFGTVADRVANRDALHALLEARTLELDRAEAERRLAAAEVPVSAVNPLDVALAQPVAQERRLLVDAEGAEDLQLMRLPFLPPEIALRRPPGPGEHTDEILAELIREEP</sequence>